<feature type="domain" description="DUF3696" evidence="1">
    <location>
        <begin position="319"/>
        <end position="367"/>
    </location>
</feature>
<organism evidence="3 4">
    <name type="scientific">Ruminiclostridium hungatei</name>
    <name type="common">Clostridium hungatei</name>
    <dbReference type="NCBI Taxonomy" id="48256"/>
    <lineage>
        <taxon>Bacteria</taxon>
        <taxon>Bacillati</taxon>
        <taxon>Bacillota</taxon>
        <taxon>Clostridia</taxon>
        <taxon>Eubacteriales</taxon>
        <taxon>Oscillospiraceae</taxon>
        <taxon>Ruminiclostridium</taxon>
    </lineage>
</organism>
<accession>A0A1V4SFM7</accession>
<dbReference type="InterPro" id="IPR014592">
    <property type="entry name" value="P-loop_UCP034888"/>
</dbReference>
<dbReference type="Pfam" id="PF12476">
    <property type="entry name" value="DUF3696"/>
    <property type="match status" value="1"/>
</dbReference>
<evidence type="ECO:0008006" key="5">
    <source>
        <dbReference type="Google" id="ProtNLM"/>
    </source>
</evidence>
<protein>
    <recommendedName>
        <fullName evidence="5">DUF3696 domain-containing protein</fullName>
    </recommendedName>
</protein>
<dbReference type="AlphaFoldDB" id="A0A1V4SFM7"/>
<dbReference type="STRING" id="48256.CLHUN_40760"/>
<dbReference type="RefSeq" id="WP_080066530.1">
    <property type="nucleotide sequence ID" value="NZ_MZGX01000035.1"/>
</dbReference>
<dbReference type="Proteomes" id="UP000191554">
    <property type="component" value="Unassembled WGS sequence"/>
</dbReference>
<gene>
    <name evidence="3" type="ORF">CLHUN_40760</name>
</gene>
<dbReference type="InterPro" id="IPR027417">
    <property type="entry name" value="P-loop_NTPase"/>
</dbReference>
<reference evidence="3 4" key="1">
    <citation type="submission" date="2017-03" db="EMBL/GenBank/DDBJ databases">
        <title>Genome sequence of Clostridium hungatei DSM 14427.</title>
        <authorList>
            <person name="Poehlein A."/>
            <person name="Daniel R."/>
        </authorList>
    </citation>
    <scope>NUCLEOTIDE SEQUENCE [LARGE SCALE GENOMIC DNA]</scope>
    <source>
        <strain evidence="3 4">DSM 14427</strain>
    </source>
</reference>
<dbReference type="Gene3D" id="3.40.50.300">
    <property type="entry name" value="P-loop containing nucleotide triphosphate hydrolases"/>
    <property type="match status" value="2"/>
</dbReference>
<dbReference type="PANTHER" id="PTHR43581:SF2">
    <property type="entry name" value="EXCINUCLEASE ATPASE SUBUNIT"/>
    <property type="match status" value="1"/>
</dbReference>
<comment type="caution">
    <text evidence="3">The sequence shown here is derived from an EMBL/GenBank/DDBJ whole genome shotgun (WGS) entry which is preliminary data.</text>
</comment>
<dbReference type="OrthoDB" id="308933at2"/>
<evidence type="ECO:0000259" key="1">
    <source>
        <dbReference type="Pfam" id="PF12476"/>
    </source>
</evidence>
<keyword evidence="4" id="KW-1185">Reference proteome</keyword>
<evidence type="ECO:0000313" key="4">
    <source>
        <dbReference type="Proteomes" id="UP000191554"/>
    </source>
</evidence>
<name>A0A1V4SFM7_RUMHU</name>
<dbReference type="InterPro" id="IPR041685">
    <property type="entry name" value="AAA_GajA/Old/RecF-like"/>
</dbReference>
<feature type="domain" description="Endonuclease GajA/Old nuclease/RecF-like AAA" evidence="2">
    <location>
        <begin position="3"/>
        <end position="124"/>
    </location>
</feature>
<evidence type="ECO:0000259" key="2">
    <source>
        <dbReference type="Pfam" id="PF13175"/>
    </source>
</evidence>
<dbReference type="InterPro" id="IPR022532">
    <property type="entry name" value="DUF3696"/>
</dbReference>
<feature type="domain" description="Endonuclease GajA/Old nuclease/RecF-like AAA" evidence="2">
    <location>
        <begin position="240"/>
        <end position="305"/>
    </location>
</feature>
<sequence>MFKLLEIENFKCFSGRTPISLSQLTVCTGMNSVGKSTLIQALLLIKQSHESLGEFKDRNVLLNTEALRLGSTNQIMLTDKMILSVDGDFIEYSAGEDKLSLIIDKISSSGDLFDMLDEDIDTDIELDTMQDIALYYLNAERLGPRNYQEMKSHNFLHCGYHGEYTFDVVEKNPDTEVPKKRRYNLDSNQKVPHLIKQIDYWMSYIVNGVEVNFSSDVTSQLSQMKVRQAALDTPFNSPYNFGFGISYVLPIIVTGLMANANSVIIVENPEAHLHPAGQSRIGEFLAQISCDDVQVVIETHSEHVINGIRRYALKNNLLPDDICINYFSINKETHKHEVSRLLLNDRMDILKWPDGFFDQEAKDLKELRELRGGKK</sequence>
<dbReference type="InterPro" id="IPR051396">
    <property type="entry name" value="Bact_Antivir_Def_Nuclease"/>
</dbReference>
<dbReference type="Pfam" id="PF13175">
    <property type="entry name" value="AAA_15"/>
    <property type="match status" value="2"/>
</dbReference>
<dbReference type="EMBL" id="MZGX01000035">
    <property type="protein sequence ID" value="OPX42077.1"/>
    <property type="molecule type" value="Genomic_DNA"/>
</dbReference>
<dbReference type="PIRSF" id="PIRSF034888">
    <property type="entry name" value="P-loop_UCP034888"/>
    <property type="match status" value="1"/>
</dbReference>
<evidence type="ECO:0000313" key="3">
    <source>
        <dbReference type="EMBL" id="OPX42077.1"/>
    </source>
</evidence>
<dbReference type="SUPFAM" id="SSF52540">
    <property type="entry name" value="P-loop containing nucleoside triphosphate hydrolases"/>
    <property type="match status" value="1"/>
</dbReference>
<dbReference type="PANTHER" id="PTHR43581">
    <property type="entry name" value="ATP/GTP PHOSPHATASE"/>
    <property type="match status" value="1"/>
</dbReference>
<proteinExistence type="predicted"/>